<comment type="caution">
    <text evidence="1">The sequence shown here is derived from an EMBL/GenBank/DDBJ whole genome shotgun (WGS) entry which is preliminary data.</text>
</comment>
<sequence length="59" mass="6560">MTTPTYLGDGLYVTHDGYQVELYAHNGLEKTNSVYLAPAEIQSFLNYLKKIGLHDAPTS</sequence>
<dbReference type="Proteomes" id="UP000093985">
    <property type="component" value="Unassembled WGS sequence"/>
</dbReference>
<dbReference type="EMBL" id="LZIN01000016">
    <property type="protein sequence ID" value="OBG09370.1"/>
    <property type="molecule type" value="Genomic_DNA"/>
</dbReference>
<reference evidence="2" key="1">
    <citation type="submission" date="2016-06" db="EMBL/GenBank/DDBJ databases">
        <authorList>
            <person name="Sutton G."/>
            <person name="Brinkac L."/>
            <person name="Sanka R."/>
            <person name="Adams M."/>
            <person name="Lau E."/>
            <person name="Mehaffy C."/>
            <person name="Tameris M."/>
            <person name="Hatherill M."/>
            <person name="Hanekom W."/>
            <person name="Mahomed H."/>
            <person name="Mcshane H."/>
        </authorList>
    </citation>
    <scope>NUCLEOTIDE SEQUENCE [LARGE SCALE GENOMIC DNA]</scope>
    <source>
        <strain evidence="2">852014-51077_SCH5608930-a</strain>
    </source>
</reference>
<proteinExistence type="predicted"/>
<name>A0A1A2EYT8_MYCSD</name>
<evidence type="ECO:0000313" key="1">
    <source>
        <dbReference type="EMBL" id="OBG09370.1"/>
    </source>
</evidence>
<gene>
    <name evidence="1" type="ORF">A5771_01570</name>
</gene>
<accession>A0A1A2EYT8</accession>
<dbReference type="AlphaFoldDB" id="A0A1A2EYT8"/>
<evidence type="ECO:0000313" key="2">
    <source>
        <dbReference type="Proteomes" id="UP000093985"/>
    </source>
</evidence>
<organism evidence="1 2">
    <name type="scientific">Mycolicibacter sinensis (strain JDM601)</name>
    <name type="common">Mycobacterium sinense</name>
    <dbReference type="NCBI Taxonomy" id="875328"/>
    <lineage>
        <taxon>Bacteria</taxon>
        <taxon>Bacillati</taxon>
        <taxon>Actinomycetota</taxon>
        <taxon>Actinomycetes</taxon>
        <taxon>Mycobacteriales</taxon>
        <taxon>Mycobacteriaceae</taxon>
        <taxon>Mycolicibacter</taxon>
    </lineage>
</organism>
<protein>
    <submittedName>
        <fullName evidence="1">Uncharacterized protein</fullName>
    </submittedName>
</protein>